<accession>A0ACC2VHF6</accession>
<evidence type="ECO:0000313" key="1">
    <source>
        <dbReference type="EMBL" id="KAJ9098722.1"/>
    </source>
</evidence>
<reference evidence="1" key="1">
    <citation type="submission" date="2023-04" db="EMBL/GenBank/DDBJ databases">
        <title>Draft Genome sequencing of Naganishia species isolated from polar environments using Oxford Nanopore Technology.</title>
        <authorList>
            <person name="Leo P."/>
            <person name="Venkateswaran K."/>
        </authorList>
    </citation>
    <scope>NUCLEOTIDE SEQUENCE</scope>
    <source>
        <strain evidence="1">MNA-CCFEE 5423</strain>
    </source>
</reference>
<proteinExistence type="predicted"/>
<gene>
    <name evidence="1" type="ORF">QFC21_004370</name>
</gene>
<evidence type="ECO:0000313" key="2">
    <source>
        <dbReference type="Proteomes" id="UP001227268"/>
    </source>
</evidence>
<name>A0ACC2VHF6_9TREE</name>
<organism evidence="1 2">
    <name type="scientific">Naganishia friedmannii</name>
    <dbReference type="NCBI Taxonomy" id="89922"/>
    <lineage>
        <taxon>Eukaryota</taxon>
        <taxon>Fungi</taxon>
        <taxon>Dikarya</taxon>
        <taxon>Basidiomycota</taxon>
        <taxon>Agaricomycotina</taxon>
        <taxon>Tremellomycetes</taxon>
        <taxon>Filobasidiales</taxon>
        <taxon>Filobasidiaceae</taxon>
        <taxon>Naganishia</taxon>
    </lineage>
</organism>
<dbReference type="EMBL" id="JASBWT010000014">
    <property type="protein sequence ID" value="KAJ9098722.1"/>
    <property type="molecule type" value="Genomic_DNA"/>
</dbReference>
<sequence length="340" mass="37257">MAPAPKDYTAMTKREIVYSFSIVTILFFLWGFSYGLLDVLNAHSPPMGLFMRKYGYKTGIHVGLTLFSIGAVMFWPSAKYKQYGITEPMPTLSDLSEFRIYTCSDNGIDSRFPQVQYVYLAMSCLGVILNIAFYFAKLPEVAQVLAHDVEQTVSVKGFFKKTHTIAGFFAEFAYPGISPPISNATASNMFSACQAVFTVGRFIGVLYLNVCYPVIFTVATADLGSYAKLGSGLLSAGVSGGAAWPSMTGAVADKVNTHTAFVIPLIDFIPLMLYGLVMWITRSRKYAGRITIWQTQVPLKSEEAVETALAPVKSLAVDETKKGSEEDFVETVPGADKSKR</sequence>
<comment type="caution">
    <text evidence="1">The sequence shown here is derived from an EMBL/GenBank/DDBJ whole genome shotgun (WGS) entry which is preliminary data.</text>
</comment>
<dbReference type="Proteomes" id="UP001227268">
    <property type="component" value="Unassembled WGS sequence"/>
</dbReference>
<protein>
    <submittedName>
        <fullName evidence="1">Uncharacterized protein</fullName>
    </submittedName>
</protein>
<keyword evidence="2" id="KW-1185">Reference proteome</keyword>